<keyword evidence="1" id="KW-0808">Transferase</keyword>
<accession>A0A843AJ90</accession>
<dbReference type="SUPFAM" id="SSF53756">
    <property type="entry name" value="UDP-Glycosyltransferase/glycogen phosphorylase"/>
    <property type="match status" value="1"/>
</dbReference>
<dbReference type="Proteomes" id="UP000606900">
    <property type="component" value="Unassembled WGS sequence"/>
</dbReference>
<dbReference type="Gene3D" id="3.40.50.2000">
    <property type="entry name" value="Glycogen Phosphorylase B"/>
    <property type="match status" value="2"/>
</dbReference>
<dbReference type="GO" id="GO:0016740">
    <property type="term" value="F:transferase activity"/>
    <property type="evidence" value="ECO:0007669"/>
    <property type="project" value="UniProtKB-KW"/>
</dbReference>
<evidence type="ECO:0000313" key="2">
    <source>
        <dbReference type="Proteomes" id="UP000606900"/>
    </source>
</evidence>
<evidence type="ECO:0000313" key="1">
    <source>
        <dbReference type="EMBL" id="MBF4475247.1"/>
    </source>
</evidence>
<sequence>MKTVFFISDGTELTASVSHRCSMISNNLKKLGHKSEVYTSGTIFRVQNFVNHFNIYKKIIKEKPDIVVLHKTSNIIDYYMIKKLKKLSIKVIYDFDDALFHIRLPGRLIAYSHLNQIIKLSDAVTAGSHYLVDYARKFNEKVFLLPTPVDNELFKPTNNIKEKNVIVIGWLGNGNDFQLRYLKMLKEPLKRIAENHSIKFRIISALSGNVRKEFKNENYEVDFGFDKWVPLNYIPKEISDFDIGVMPLTDDTFAKGKCAMKALEYMAMGIPVVVSSVGENNYVIKNSFNGFLVSDTEEWVKVLEKLIHDTNLRKVIGSNGIETVKEKYSLDVVTLKFLEIFRGLE</sequence>
<dbReference type="AlphaFoldDB" id="A0A843AJ90"/>
<organism evidence="1 2">
    <name type="scientific">Methanobacterium formicicum</name>
    <dbReference type="NCBI Taxonomy" id="2162"/>
    <lineage>
        <taxon>Archaea</taxon>
        <taxon>Methanobacteriati</taxon>
        <taxon>Methanobacteriota</taxon>
        <taxon>Methanomada group</taxon>
        <taxon>Methanobacteria</taxon>
        <taxon>Methanobacteriales</taxon>
        <taxon>Methanobacteriaceae</taxon>
        <taxon>Methanobacterium</taxon>
    </lineage>
</organism>
<comment type="caution">
    <text evidence="1">The sequence shown here is derived from an EMBL/GenBank/DDBJ whole genome shotgun (WGS) entry which is preliminary data.</text>
</comment>
<dbReference type="RefSeq" id="WP_276699249.1">
    <property type="nucleotide sequence ID" value="NZ_JADIIL010000026.1"/>
</dbReference>
<dbReference type="PANTHER" id="PTHR12526">
    <property type="entry name" value="GLYCOSYLTRANSFERASE"/>
    <property type="match status" value="1"/>
</dbReference>
<dbReference type="EMBL" id="JADIIL010000026">
    <property type="protein sequence ID" value="MBF4475247.1"/>
    <property type="molecule type" value="Genomic_DNA"/>
</dbReference>
<protein>
    <submittedName>
        <fullName evidence="1">Glycosyltransferase family 4 protein</fullName>
    </submittedName>
</protein>
<gene>
    <name evidence="1" type="ORF">ISP06_07245</name>
</gene>
<dbReference type="CDD" id="cd03801">
    <property type="entry name" value="GT4_PimA-like"/>
    <property type="match status" value="1"/>
</dbReference>
<name>A0A843AJ90_METFO</name>
<proteinExistence type="predicted"/>
<reference evidence="1" key="1">
    <citation type="submission" date="2020-10" db="EMBL/GenBank/DDBJ databases">
        <title>Dehalococcoides mccartyi of a TCE/Cr reducing biochatode.</title>
        <authorList>
            <person name="Matturro B."/>
        </authorList>
    </citation>
    <scope>NUCLEOTIDE SEQUENCE</scope>
    <source>
        <strain evidence="1">Bin2</strain>
    </source>
</reference>
<dbReference type="Pfam" id="PF13692">
    <property type="entry name" value="Glyco_trans_1_4"/>
    <property type="match status" value="1"/>
</dbReference>